<evidence type="ECO:0000313" key="2">
    <source>
        <dbReference type="EMBL" id="GFY30682.1"/>
    </source>
</evidence>
<evidence type="ECO:0000256" key="1">
    <source>
        <dbReference type="SAM" id="MobiDB-lite"/>
    </source>
</evidence>
<dbReference type="EMBL" id="BMAU01021394">
    <property type="protein sequence ID" value="GFY30682.1"/>
    <property type="molecule type" value="Genomic_DNA"/>
</dbReference>
<reference evidence="2" key="1">
    <citation type="submission" date="2020-08" db="EMBL/GenBank/DDBJ databases">
        <title>Multicomponent nature underlies the extraordinary mechanical properties of spider dragline silk.</title>
        <authorList>
            <person name="Kono N."/>
            <person name="Nakamura H."/>
            <person name="Mori M."/>
            <person name="Yoshida Y."/>
            <person name="Ohtoshi R."/>
            <person name="Malay A.D."/>
            <person name="Moran D.A.P."/>
            <person name="Tomita M."/>
            <person name="Numata K."/>
            <person name="Arakawa K."/>
        </authorList>
    </citation>
    <scope>NUCLEOTIDE SEQUENCE</scope>
</reference>
<proteinExistence type="predicted"/>
<gene>
    <name evidence="2" type="ORF">TNCV_3118421</name>
</gene>
<feature type="compositionally biased region" description="Basic and acidic residues" evidence="1">
    <location>
        <begin position="11"/>
        <end position="53"/>
    </location>
</feature>
<dbReference type="AlphaFoldDB" id="A0A8X6W961"/>
<keyword evidence="3" id="KW-1185">Reference proteome</keyword>
<evidence type="ECO:0000313" key="3">
    <source>
        <dbReference type="Proteomes" id="UP000887159"/>
    </source>
</evidence>
<dbReference type="Proteomes" id="UP000887159">
    <property type="component" value="Unassembled WGS sequence"/>
</dbReference>
<protein>
    <submittedName>
        <fullName evidence="2">Uncharacterized protein</fullName>
    </submittedName>
</protein>
<feature type="region of interest" description="Disordered" evidence="1">
    <location>
        <begin position="1"/>
        <end position="59"/>
    </location>
</feature>
<accession>A0A8X6W961</accession>
<comment type="caution">
    <text evidence="2">The sequence shown here is derived from an EMBL/GenBank/DDBJ whole genome shotgun (WGS) entry which is preliminary data.</text>
</comment>
<name>A0A8X6W961_TRICX</name>
<sequence length="123" mass="14277">MESSGRGQKRKREELERERERSDSEDEERKGDQGPQEQLERSDSEDEGRKVDQEPPIPIKNRFCVNQLPEGEGVMFKGYSSLKPMAAYIIVTLSIKLQRAYIYLKNVRNQCDVTLSLNTQEKI</sequence>
<organism evidence="2 3">
    <name type="scientific">Trichonephila clavipes</name>
    <name type="common">Golden silk orbweaver</name>
    <name type="synonym">Nephila clavipes</name>
    <dbReference type="NCBI Taxonomy" id="2585209"/>
    <lineage>
        <taxon>Eukaryota</taxon>
        <taxon>Metazoa</taxon>
        <taxon>Ecdysozoa</taxon>
        <taxon>Arthropoda</taxon>
        <taxon>Chelicerata</taxon>
        <taxon>Arachnida</taxon>
        <taxon>Araneae</taxon>
        <taxon>Araneomorphae</taxon>
        <taxon>Entelegynae</taxon>
        <taxon>Araneoidea</taxon>
        <taxon>Nephilidae</taxon>
        <taxon>Trichonephila</taxon>
    </lineage>
</organism>